<dbReference type="PANTHER" id="PTHR33055">
    <property type="entry name" value="TRANSPOSASE FOR INSERTION SEQUENCE ELEMENT IS1111A"/>
    <property type="match status" value="1"/>
</dbReference>
<dbReference type="GO" id="GO:0003677">
    <property type="term" value="F:DNA binding"/>
    <property type="evidence" value="ECO:0007669"/>
    <property type="project" value="InterPro"/>
</dbReference>
<dbReference type="AlphaFoldDB" id="A0AAW3ZQ58"/>
<organism evidence="2 3">
    <name type="scientific">Pseudomarimonas arenosa</name>
    <dbReference type="NCBI Taxonomy" id="2774145"/>
    <lineage>
        <taxon>Bacteria</taxon>
        <taxon>Pseudomonadati</taxon>
        <taxon>Pseudomonadota</taxon>
        <taxon>Gammaproteobacteria</taxon>
        <taxon>Lysobacterales</taxon>
        <taxon>Lysobacteraceae</taxon>
        <taxon>Pseudomarimonas</taxon>
    </lineage>
</organism>
<keyword evidence="3" id="KW-1185">Reference proteome</keyword>
<dbReference type="GO" id="GO:0004803">
    <property type="term" value="F:transposase activity"/>
    <property type="evidence" value="ECO:0007669"/>
    <property type="project" value="InterPro"/>
</dbReference>
<protein>
    <submittedName>
        <fullName evidence="2">IS110 family transposase</fullName>
    </submittedName>
</protein>
<sequence length="196" mass="21774">MRSATLAALEDAENDLPMALRHRLVELLDEIAEQSAAVRRIESDLAEFSSRDLRSQRYQTATGVGLIIATALSASYGDLMRFPSGRHFASSLGITPREFSSGNARRLGKITRRGDVYLRQTIIHGARSLLQSAARKRRRNQSLDRLGEWALALSERAGHNKAACAVANKLARRLWAADHHRADFDPNHVSQPPAMH</sequence>
<evidence type="ECO:0000313" key="3">
    <source>
        <dbReference type="Proteomes" id="UP000613768"/>
    </source>
</evidence>
<comment type="caution">
    <text evidence="2">The sequence shown here is derived from an EMBL/GenBank/DDBJ whole genome shotgun (WGS) entry which is preliminary data.</text>
</comment>
<feature type="domain" description="Transposase IS116/IS110/IS902 C-terminal" evidence="1">
    <location>
        <begin position="58"/>
        <end position="133"/>
    </location>
</feature>
<dbReference type="Proteomes" id="UP000613768">
    <property type="component" value="Unassembled WGS sequence"/>
</dbReference>
<name>A0AAW3ZQ58_9GAMM</name>
<dbReference type="PANTHER" id="PTHR33055:SF3">
    <property type="entry name" value="PUTATIVE TRANSPOSASE FOR IS117-RELATED"/>
    <property type="match status" value="1"/>
</dbReference>
<dbReference type="GO" id="GO:0006313">
    <property type="term" value="P:DNA transposition"/>
    <property type="evidence" value="ECO:0007669"/>
    <property type="project" value="InterPro"/>
</dbReference>
<gene>
    <name evidence="2" type="ORF">IFO71_19095</name>
</gene>
<dbReference type="InterPro" id="IPR003346">
    <property type="entry name" value="Transposase_20"/>
</dbReference>
<dbReference type="Pfam" id="PF02371">
    <property type="entry name" value="Transposase_20"/>
    <property type="match status" value="1"/>
</dbReference>
<evidence type="ECO:0000259" key="1">
    <source>
        <dbReference type="Pfam" id="PF02371"/>
    </source>
</evidence>
<evidence type="ECO:0000313" key="2">
    <source>
        <dbReference type="EMBL" id="MBD8527858.1"/>
    </source>
</evidence>
<dbReference type="EMBL" id="JACYTR010000068">
    <property type="protein sequence ID" value="MBD8527858.1"/>
    <property type="molecule type" value="Genomic_DNA"/>
</dbReference>
<proteinExistence type="predicted"/>
<dbReference type="InterPro" id="IPR047650">
    <property type="entry name" value="Transpos_IS110"/>
</dbReference>
<reference evidence="2 3" key="1">
    <citation type="submission" date="2020-09" db="EMBL/GenBank/DDBJ databases">
        <title>Pseudoxanthomonas sp. CAU 1598 isolated from sand of Yaerae Beach.</title>
        <authorList>
            <person name="Kim W."/>
        </authorList>
    </citation>
    <scope>NUCLEOTIDE SEQUENCE [LARGE SCALE GENOMIC DNA]</scope>
    <source>
        <strain evidence="2 3">CAU 1598</strain>
    </source>
</reference>
<accession>A0AAW3ZQ58</accession>